<sequence>MKDRTSIGLFTYDGETGETTSRFSDIFYDDCNEYEDLPEPCRCDEIKKEFEIYKEWKRSLKVVEELEKRVGRFRG</sequence>
<dbReference type="EMBL" id="MT144410">
    <property type="protein sequence ID" value="QJA53300.1"/>
    <property type="molecule type" value="Genomic_DNA"/>
</dbReference>
<gene>
    <name evidence="2" type="ORF">MM415A02961_0007</name>
    <name evidence="3" type="ORF">MM415B02160_0008</name>
    <name evidence="1" type="ORF">TM448A03388_0010</name>
</gene>
<dbReference type="EMBL" id="MT142603">
    <property type="protein sequence ID" value="QJA85917.1"/>
    <property type="molecule type" value="Genomic_DNA"/>
</dbReference>
<proteinExistence type="predicted"/>
<dbReference type="EMBL" id="MT141915">
    <property type="protein sequence ID" value="QJA71987.1"/>
    <property type="molecule type" value="Genomic_DNA"/>
</dbReference>
<reference evidence="1" key="1">
    <citation type="submission" date="2020-03" db="EMBL/GenBank/DDBJ databases">
        <title>The deep terrestrial virosphere.</title>
        <authorList>
            <person name="Holmfeldt K."/>
            <person name="Nilsson E."/>
            <person name="Simone D."/>
            <person name="Lopez-Fernandez M."/>
            <person name="Wu X."/>
            <person name="de Brujin I."/>
            <person name="Lundin D."/>
            <person name="Andersson A."/>
            <person name="Bertilsson S."/>
            <person name="Dopson M."/>
        </authorList>
    </citation>
    <scope>NUCLEOTIDE SEQUENCE</scope>
    <source>
        <strain evidence="2">MM415A02961</strain>
        <strain evidence="3">MM415B02160</strain>
        <strain evidence="1">TM448A03388</strain>
    </source>
</reference>
<protein>
    <submittedName>
        <fullName evidence="1">Uncharacterized protein</fullName>
    </submittedName>
</protein>
<evidence type="ECO:0000313" key="2">
    <source>
        <dbReference type="EMBL" id="QJA71987.1"/>
    </source>
</evidence>
<name>A0A6H2A1H7_9ZZZZ</name>
<evidence type="ECO:0000313" key="1">
    <source>
        <dbReference type="EMBL" id="QJA53300.1"/>
    </source>
</evidence>
<organism evidence="1">
    <name type="scientific">viral metagenome</name>
    <dbReference type="NCBI Taxonomy" id="1070528"/>
    <lineage>
        <taxon>unclassified sequences</taxon>
        <taxon>metagenomes</taxon>
        <taxon>organismal metagenomes</taxon>
    </lineage>
</organism>
<accession>A0A6H2A1H7</accession>
<evidence type="ECO:0000313" key="3">
    <source>
        <dbReference type="EMBL" id="QJA85917.1"/>
    </source>
</evidence>
<dbReference type="AlphaFoldDB" id="A0A6H2A1H7"/>